<sequence>MRCNRAPIDGQLADKTDSYVLAPALGTNDPAPVRDPGTAYILTFNSIRYRQVYPQREGAEEQSGLRPGYVVVEAKVSRELKFKHGPFSPHEECRVRSDCLIRQYHAPCAGSSSVLEGPEDRTSDGSFPDTLIIPLQSRKIFSAP</sequence>
<dbReference type="GeneID" id="92078588"/>
<keyword evidence="2" id="KW-1185">Reference proteome</keyword>
<evidence type="ECO:0000313" key="2">
    <source>
        <dbReference type="Proteomes" id="UP001391051"/>
    </source>
</evidence>
<accession>A0ABR1Q7J7</accession>
<evidence type="ECO:0000313" key="1">
    <source>
        <dbReference type="EMBL" id="KAK7948418.1"/>
    </source>
</evidence>
<dbReference type="RefSeq" id="XP_066697924.1">
    <property type="nucleotide sequence ID" value="XM_066845526.1"/>
</dbReference>
<dbReference type="EMBL" id="JAQQWE010000006">
    <property type="protein sequence ID" value="KAK7948418.1"/>
    <property type="molecule type" value="Genomic_DNA"/>
</dbReference>
<name>A0ABR1Q7J7_9PEZI</name>
<reference evidence="1 2" key="1">
    <citation type="submission" date="2023-01" db="EMBL/GenBank/DDBJ databases">
        <title>Analysis of 21 Apiospora genomes using comparative genomics revels a genus with tremendous synthesis potential of carbohydrate active enzymes and secondary metabolites.</title>
        <authorList>
            <person name="Sorensen T."/>
        </authorList>
    </citation>
    <scope>NUCLEOTIDE SEQUENCE [LARGE SCALE GENOMIC DNA]</scope>
    <source>
        <strain evidence="1 2">CBS 24483</strain>
    </source>
</reference>
<proteinExistence type="predicted"/>
<organism evidence="1 2">
    <name type="scientific">Apiospora aurea</name>
    <dbReference type="NCBI Taxonomy" id="335848"/>
    <lineage>
        <taxon>Eukaryota</taxon>
        <taxon>Fungi</taxon>
        <taxon>Dikarya</taxon>
        <taxon>Ascomycota</taxon>
        <taxon>Pezizomycotina</taxon>
        <taxon>Sordariomycetes</taxon>
        <taxon>Xylariomycetidae</taxon>
        <taxon>Amphisphaeriales</taxon>
        <taxon>Apiosporaceae</taxon>
        <taxon>Apiospora</taxon>
    </lineage>
</organism>
<gene>
    <name evidence="1" type="ORF">PG986_009304</name>
</gene>
<dbReference type="Proteomes" id="UP001391051">
    <property type="component" value="Unassembled WGS sequence"/>
</dbReference>
<comment type="caution">
    <text evidence="1">The sequence shown here is derived from an EMBL/GenBank/DDBJ whole genome shotgun (WGS) entry which is preliminary data.</text>
</comment>
<protein>
    <recommendedName>
        <fullName evidence="3">Velvet domain-containing protein</fullName>
    </recommendedName>
</protein>
<evidence type="ECO:0008006" key="3">
    <source>
        <dbReference type="Google" id="ProtNLM"/>
    </source>
</evidence>